<sequence length="89" mass="10208">MRICIIDGNEIETRDMLHDILSKALDFPEWYGRNLDALYDCLTDAGEETDLQFWNQDALESHLGNYAKALVKVVRAAAKENAGIRLEFY</sequence>
<dbReference type="Proteomes" id="UP000280696">
    <property type="component" value="Unassembled WGS sequence"/>
</dbReference>
<keyword evidence="4" id="KW-1185">Reference proteome</keyword>
<evidence type="ECO:0000256" key="1">
    <source>
        <dbReference type="ARBA" id="ARBA00006845"/>
    </source>
</evidence>
<dbReference type="Pfam" id="PF01337">
    <property type="entry name" value="Barstar"/>
    <property type="match status" value="1"/>
</dbReference>
<dbReference type="InterPro" id="IPR000468">
    <property type="entry name" value="Barstar"/>
</dbReference>
<gene>
    <name evidence="3" type="ORF">D7V94_09825</name>
</gene>
<organism evidence="3 4">
    <name type="scientific">Parablautia intestinalis</name>
    <dbReference type="NCBI Taxonomy" id="2320100"/>
    <lineage>
        <taxon>Bacteria</taxon>
        <taxon>Bacillati</taxon>
        <taxon>Bacillota</taxon>
        <taxon>Clostridia</taxon>
        <taxon>Lachnospirales</taxon>
        <taxon>Lachnospiraceae</taxon>
        <taxon>Parablautia</taxon>
    </lineage>
</organism>
<dbReference type="RefSeq" id="WP_120469258.1">
    <property type="nucleotide sequence ID" value="NZ_CATAJS010000053.1"/>
</dbReference>
<name>A0A3A9AVL1_9FIRM</name>
<dbReference type="AlphaFoldDB" id="A0A3A9AVL1"/>
<comment type="caution">
    <text evidence="3">The sequence shown here is derived from an EMBL/GenBank/DDBJ whole genome shotgun (WGS) entry which is preliminary data.</text>
</comment>
<evidence type="ECO:0000259" key="2">
    <source>
        <dbReference type="Pfam" id="PF01337"/>
    </source>
</evidence>
<dbReference type="Gene3D" id="3.30.370.10">
    <property type="entry name" value="Barstar-like"/>
    <property type="match status" value="1"/>
</dbReference>
<comment type="similarity">
    <text evidence="1">Belongs to the barstar family.</text>
</comment>
<proteinExistence type="inferred from homology"/>
<evidence type="ECO:0000313" key="4">
    <source>
        <dbReference type="Proteomes" id="UP000280696"/>
    </source>
</evidence>
<protein>
    <recommendedName>
        <fullName evidence="2">Barstar (barnase inhibitor) domain-containing protein</fullName>
    </recommendedName>
</protein>
<dbReference type="SUPFAM" id="SSF52038">
    <property type="entry name" value="Barstar-related"/>
    <property type="match status" value="1"/>
</dbReference>
<dbReference type="InterPro" id="IPR035905">
    <property type="entry name" value="Barstar-like_sf"/>
</dbReference>
<accession>A0A3A9AVL1</accession>
<evidence type="ECO:0000313" key="3">
    <source>
        <dbReference type="EMBL" id="RKI91563.1"/>
    </source>
</evidence>
<feature type="domain" description="Barstar (barnase inhibitor)" evidence="2">
    <location>
        <begin position="1"/>
        <end position="83"/>
    </location>
</feature>
<reference evidence="3 4" key="1">
    <citation type="submission" date="2018-09" db="EMBL/GenBank/DDBJ databases">
        <title>Murine metabolic-syndrome-specific gut microbial biobank.</title>
        <authorList>
            <person name="Liu C."/>
        </authorList>
    </citation>
    <scope>NUCLEOTIDE SEQUENCE [LARGE SCALE GENOMIC DNA]</scope>
    <source>
        <strain evidence="3 4">0.1xD8-82</strain>
    </source>
</reference>
<dbReference type="EMBL" id="RAYQ01000009">
    <property type="protein sequence ID" value="RKI91563.1"/>
    <property type="molecule type" value="Genomic_DNA"/>
</dbReference>
<dbReference type="OrthoDB" id="7575400at2"/>